<proteinExistence type="predicted"/>
<reference evidence="2" key="1">
    <citation type="submission" date="2022-11" db="EMBL/GenBank/DDBJ databases">
        <title>Minimal conservation of predation-associated metabolite biosynthetic gene clusters underscores biosynthetic potential of Myxococcota including descriptions for ten novel species: Archangium lansinium sp. nov., Myxococcus landrumus sp. nov., Nannocystis bai.</title>
        <authorList>
            <person name="Ahearne A."/>
            <person name="Stevens C."/>
            <person name="Phillips K."/>
        </authorList>
    </citation>
    <scope>NUCLEOTIDE SEQUENCE</scope>
    <source>
        <strain evidence="2">Na p29</strain>
    </source>
</reference>
<dbReference type="RefSeq" id="WP_267712136.1">
    <property type="nucleotide sequence ID" value="NZ_JAPNKE010000002.1"/>
</dbReference>
<evidence type="ECO:0000313" key="3">
    <source>
        <dbReference type="Proteomes" id="UP001150924"/>
    </source>
</evidence>
<comment type="caution">
    <text evidence="2">The sequence shown here is derived from an EMBL/GenBank/DDBJ whole genome shotgun (WGS) entry which is preliminary data.</text>
</comment>
<name>A0A9X3EUX3_9BACT</name>
<evidence type="ECO:0000313" key="2">
    <source>
        <dbReference type="EMBL" id="MCY1010516.1"/>
    </source>
</evidence>
<dbReference type="Pfam" id="PF12728">
    <property type="entry name" value="HTH_17"/>
    <property type="match status" value="1"/>
</dbReference>
<organism evidence="2 3">
    <name type="scientific">Nannocystis pusilla</name>
    <dbReference type="NCBI Taxonomy" id="889268"/>
    <lineage>
        <taxon>Bacteria</taxon>
        <taxon>Pseudomonadati</taxon>
        <taxon>Myxococcota</taxon>
        <taxon>Polyangia</taxon>
        <taxon>Nannocystales</taxon>
        <taxon>Nannocystaceae</taxon>
        <taxon>Nannocystis</taxon>
    </lineage>
</organism>
<dbReference type="InterPro" id="IPR041657">
    <property type="entry name" value="HTH_17"/>
</dbReference>
<dbReference type="EMBL" id="JAPNKE010000002">
    <property type="protein sequence ID" value="MCY1010516.1"/>
    <property type="molecule type" value="Genomic_DNA"/>
</dbReference>
<keyword evidence="3" id="KW-1185">Reference proteome</keyword>
<accession>A0A9X3EUX3</accession>
<feature type="domain" description="Helix-turn-helix" evidence="1">
    <location>
        <begin position="1"/>
        <end position="50"/>
    </location>
</feature>
<dbReference type="Proteomes" id="UP001150924">
    <property type="component" value="Unassembled WGS sequence"/>
</dbReference>
<sequence length="58" mass="6159">MTVEELAVLLRTSKGAVYARHARGGIPGGLRLGRTLRFDPRIIAQWLSAKSASAGGQP</sequence>
<dbReference type="AlphaFoldDB" id="A0A9X3EUX3"/>
<evidence type="ECO:0000259" key="1">
    <source>
        <dbReference type="Pfam" id="PF12728"/>
    </source>
</evidence>
<protein>
    <submittedName>
        <fullName evidence="2">Helix-turn-helix domain-containing protein</fullName>
    </submittedName>
</protein>
<gene>
    <name evidence="2" type="ORF">OV079_34125</name>
</gene>